<organism evidence="4">
    <name type="scientific">Ctenocephalides felis</name>
    <name type="common">Cat flea</name>
    <dbReference type="NCBI Taxonomy" id="7515"/>
    <lineage>
        <taxon>Eukaryota</taxon>
        <taxon>Metazoa</taxon>
        <taxon>Ecdysozoa</taxon>
        <taxon>Arthropoda</taxon>
        <taxon>Hexapoda</taxon>
        <taxon>Insecta</taxon>
        <taxon>Pterygota</taxon>
        <taxon>Neoptera</taxon>
        <taxon>Endopterygota</taxon>
        <taxon>Siphonaptera</taxon>
        <taxon>Pulicidae</taxon>
        <taxon>Archaeopsyllinae</taxon>
        <taxon>Ctenocephalides</taxon>
    </lineage>
</organism>
<dbReference type="OrthoDB" id="19653at2759"/>
<dbReference type="AlphaFoldDB" id="I3VPA9"/>
<feature type="domain" description="Carboxylesterase type B" evidence="3">
    <location>
        <begin position="13"/>
        <end position="160"/>
    </location>
</feature>
<dbReference type="Pfam" id="PF00135">
    <property type="entry name" value="COesterase"/>
    <property type="match status" value="1"/>
</dbReference>
<proteinExistence type="evidence at transcript level"/>
<dbReference type="InterPro" id="IPR002018">
    <property type="entry name" value="CarbesteraseB"/>
</dbReference>
<name>I3VPA9_CTEFE</name>
<dbReference type="InterPro" id="IPR029058">
    <property type="entry name" value="AB_hydrolase_fold"/>
</dbReference>
<keyword evidence="2" id="KW-0325">Glycoprotein</keyword>
<evidence type="ECO:0000313" key="4">
    <source>
        <dbReference type="EMBL" id="AFK82348.1"/>
    </source>
</evidence>
<dbReference type="InterPro" id="IPR051093">
    <property type="entry name" value="Neuroligin/BSAL"/>
</dbReference>
<protein>
    <submittedName>
        <fullName evidence="4">Esterase</fullName>
    </submittedName>
</protein>
<evidence type="ECO:0000256" key="2">
    <source>
        <dbReference type="ARBA" id="ARBA00023180"/>
    </source>
</evidence>
<dbReference type="EMBL" id="JW050191">
    <property type="protein sequence ID" value="AFK82348.1"/>
    <property type="molecule type" value="mRNA"/>
</dbReference>
<dbReference type="PANTHER" id="PTHR43903">
    <property type="entry name" value="NEUROLIGIN"/>
    <property type="match status" value="1"/>
</dbReference>
<reference evidence="4" key="1">
    <citation type="journal article" date="2012" name="PLoS ONE">
        <title>An Insight into the Sialotranscriptome of the Cat Flea, Ctenocephalides felis.</title>
        <authorList>
            <person name="Ribeiro J.M.C."/>
            <person name="Assumpcao T.C.F."/>
            <person name="Ma D."/>
            <person name="Alvarenga P.H."/>
            <person name="Pham V.M."/>
            <person name="Andersen J.F."/>
            <person name="Francischetti I.M.B."/>
            <person name="Macaluso K.R."/>
        </authorList>
    </citation>
    <scope>NUCLEOTIDE SEQUENCE</scope>
    <source>
        <tissue evidence="4">Salivary gland</tissue>
    </source>
</reference>
<sequence length="184" mass="22195">GRGFLHGLYYSMRAIHYNKERTSKTYFYRLSDDSYSIFKNFISKSRMKLSGVSHTDDLGYLFAMSQEYNIGWYTLRIYSEIPKEAQETHKKMITLWTNFAKTGDPLKSWISEKKRPKPPYGDISEITWNPFNIKDPKYLDMANEGFNMKNFEEQQRMEPWNELHAEYHRYILDLEEKRKLKEKK</sequence>
<dbReference type="Gene3D" id="3.40.50.1820">
    <property type="entry name" value="alpha/beta hydrolase"/>
    <property type="match status" value="1"/>
</dbReference>
<evidence type="ECO:0000256" key="1">
    <source>
        <dbReference type="ARBA" id="ARBA00005964"/>
    </source>
</evidence>
<evidence type="ECO:0000259" key="3">
    <source>
        <dbReference type="Pfam" id="PF00135"/>
    </source>
</evidence>
<dbReference type="SUPFAM" id="SSF53474">
    <property type="entry name" value="alpha/beta-Hydrolases"/>
    <property type="match status" value="1"/>
</dbReference>
<feature type="non-terminal residue" evidence="4">
    <location>
        <position position="1"/>
    </location>
</feature>
<comment type="similarity">
    <text evidence="1">Belongs to the type-B carboxylesterase/lipase family.</text>
</comment>
<accession>I3VPA9</accession>